<reference evidence="2 3" key="1">
    <citation type="submission" date="2019-11" db="EMBL/GenBank/DDBJ databases">
        <title>Whole-genome sequence of Rhodoplanes serenus DSM 18633, type strain.</title>
        <authorList>
            <person name="Kyndt J.A."/>
            <person name="Meyer T.E."/>
        </authorList>
    </citation>
    <scope>NUCLEOTIDE SEQUENCE [LARGE SCALE GENOMIC DNA]</scope>
    <source>
        <strain evidence="2 3">DSM 18633</strain>
    </source>
</reference>
<proteinExistence type="predicted"/>
<dbReference type="AlphaFoldDB" id="A0A9X4XSU7"/>
<dbReference type="InterPro" id="IPR019088">
    <property type="entry name" value="CHP02186-rel_TM"/>
</dbReference>
<dbReference type="NCBIfam" id="TIGR02186">
    <property type="entry name" value="alph_Pro_TM"/>
    <property type="match status" value="1"/>
</dbReference>
<dbReference type="Pfam" id="PF09608">
    <property type="entry name" value="Alph_Pro_TM"/>
    <property type="match status" value="1"/>
</dbReference>
<comment type="caution">
    <text evidence="2">The sequence shown here is derived from an EMBL/GenBank/DDBJ whole genome shotgun (WGS) entry which is preliminary data.</text>
</comment>
<dbReference type="EMBL" id="WNKV01000035">
    <property type="protein sequence ID" value="MTW19409.1"/>
    <property type="molecule type" value="Genomic_DNA"/>
</dbReference>
<keyword evidence="1" id="KW-1133">Transmembrane helix</keyword>
<keyword evidence="1" id="KW-0472">Membrane</keyword>
<protein>
    <submittedName>
        <fullName evidence="2">TIGR02186 family protein</fullName>
    </submittedName>
</protein>
<evidence type="ECO:0000313" key="3">
    <source>
        <dbReference type="Proteomes" id="UP000438991"/>
    </source>
</evidence>
<gene>
    <name evidence="2" type="ORF">GJ689_24775</name>
</gene>
<evidence type="ECO:0000313" key="2">
    <source>
        <dbReference type="EMBL" id="MTW19409.1"/>
    </source>
</evidence>
<organism evidence="2 3">
    <name type="scientific">Rhodoplanes serenus</name>
    <dbReference type="NCBI Taxonomy" id="200615"/>
    <lineage>
        <taxon>Bacteria</taxon>
        <taxon>Pseudomonadati</taxon>
        <taxon>Pseudomonadota</taxon>
        <taxon>Alphaproteobacteria</taxon>
        <taxon>Hyphomicrobiales</taxon>
        <taxon>Nitrobacteraceae</taxon>
        <taxon>Rhodoplanes</taxon>
    </lineage>
</organism>
<name>A0A9X4XSU7_9BRAD</name>
<sequence length="275" mass="29797">MSRRGRIGRASPAGRGRGLVLLACLAILGSLSGGPAAAAERLVTSLSTHRVLINSVFTGAEVVLFGAVERDAGEAPRRAGYDVIATVTGPRQTLKTLRKDRMLGIWINVDSRTFIDVPAYLAILGTRPFDQVMPEERLRRLQIGLGNVVLPQQIGPDIADVVRDDPFRQAFLRLKTERRLYVEDPTAVTLLSPTLFQASIPVPAEAPVGIYEVDVKLFADGALVTRSTSAFEITKVGFERFVATAAVDHGLVYGIVTAMMALVTGWLASIVFRRD</sequence>
<accession>A0A9X4XSU7</accession>
<dbReference type="RefSeq" id="WP_155481658.1">
    <property type="nucleotide sequence ID" value="NZ_WNKV01000035.1"/>
</dbReference>
<keyword evidence="1" id="KW-0812">Transmembrane</keyword>
<evidence type="ECO:0000256" key="1">
    <source>
        <dbReference type="SAM" id="Phobius"/>
    </source>
</evidence>
<feature type="transmembrane region" description="Helical" evidence="1">
    <location>
        <begin position="250"/>
        <end position="272"/>
    </location>
</feature>
<dbReference type="Proteomes" id="UP000438991">
    <property type="component" value="Unassembled WGS sequence"/>
</dbReference>